<gene>
    <name evidence="5" type="ORF">FC86_GL000587</name>
</gene>
<dbReference type="PROSITE" id="PS51257">
    <property type="entry name" value="PROKAR_LIPOPROTEIN"/>
    <property type="match status" value="1"/>
</dbReference>
<dbReference type="PATRIC" id="fig|1423744.4.peg.604"/>
<comment type="caution">
    <text evidence="5">The sequence shown here is derived from an EMBL/GenBank/DDBJ whole genome shotgun (WGS) entry which is preliminary data.</text>
</comment>
<accession>A0A0R2DJ34</accession>
<evidence type="ECO:0000313" key="6">
    <source>
        <dbReference type="Proteomes" id="UP000051378"/>
    </source>
</evidence>
<feature type="region of interest" description="Disordered" evidence="2">
    <location>
        <begin position="22"/>
        <end position="46"/>
    </location>
</feature>
<proteinExistence type="predicted"/>
<reference evidence="5 6" key="1">
    <citation type="journal article" date="2015" name="Genome Announc.">
        <title>Expanding the biotechnology potential of lactobacilli through comparative genomics of 213 strains and associated genera.</title>
        <authorList>
            <person name="Sun Z."/>
            <person name="Harris H.M."/>
            <person name="McCann A."/>
            <person name="Guo C."/>
            <person name="Argimon S."/>
            <person name="Zhang W."/>
            <person name="Yang X."/>
            <person name="Jeffery I.B."/>
            <person name="Cooney J.C."/>
            <person name="Kagawa T.F."/>
            <person name="Liu W."/>
            <person name="Song Y."/>
            <person name="Salvetti E."/>
            <person name="Wrobel A."/>
            <person name="Rasinkangas P."/>
            <person name="Parkhill J."/>
            <person name="Rea M.C."/>
            <person name="O'Sullivan O."/>
            <person name="Ritari J."/>
            <person name="Douillard F.P."/>
            <person name="Paul Ross R."/>
            <person name="Yang R."/>
            <person name="Briner A.E."/>
            <person name="Felis G.E."/>
            <person name="de Vos W.M."/>
            <person name="Barrangou R."/>
            <person name="Klaenhammer T.R."/>
            <person name="Caufield P.W."/>
            <person name="Cui Y."/>
            <person name="Zhang H."/>
            <person name="O'Toole P.W."/>
        </authorList>
    </citation>
    <scope>NUCLEOTIDE SEQUENCE [LARGE SCALE GENOMIC DNA]</scope>
    <source>
        <strain evidence="5 6">DSM 23037</strain>
    </source>
</reference>
<organism evidence="5 6">
    <name type="scientific">Holzapfeliella floricola DSM 23037 = JCM 16512</name>
    <dbReference type="NCBI Taxonomy" id="1423744"/>
    <lineage>
        <taxon>Bacteria</taxon>
        <taxon>Bacillati</taxon>
        <taxon>Bacillota</taxon>
        <taxon>Bacilli</taxon>
        <taxon>Lactobacillales</taxon>
        <taxon>Lactobacillaceae</taxon>
        <taxon>Holzapfeliella</taxon>
    </lineage>
</organism>
<dbReference type="STRING" id="1423744.FC86_GL000587"/>
<dbReference type="RefSeq" id="WP_056974803.1">
    <property type="nucleotide sequence ID" value="NZ_AYZL01000019.1"/>
</dbReference>
<feature type="compositionally biased region" description="Low complexity" evidence="2">
    <location>
        <begin position="22"/>
        <end position="44"/>
    </location>
</feature>
<dbReference type="Pfam" id="PF16729">
    <property type="entry name" value="DUF5067"/>
    <property type="match status" value="1"/>
</dbReference>
<evidence type="ECO:0000256" key="3">
    <source>
        <dbReference type="SAM" id="SignalP"/>
    </source>
</evidence>
<dbReference type="InterPro" id="IPR031989">
    <property type="entry name" value="DUF5067"/>
</dbReference>
<name>A0A0R2DJ34_9LACO</name>
<dbReference type="OrthoDB" id="2190227at2"/>
<evidence type="ECO:0000259" key="4">
    <source>
        <dbReference type="Pfam" id="PF16729"/>
    </source>
</evidence>
<keyword evidence="1 3" id="KW-0732">Signal</keyword>
<dbReference type="InterPro" id="IPR029050">
    <property type="entry name" value="Immunoprotect_excell_Ig-like"/>
</dbReference>
<dbReference type="Proteomes" id="UP000051378">
    <property type="component" value="Unassembled WGS sequence"/>
</dbReference>
<evidence type="ECO:0000313" key="5">
    <source>
        <dbReference type="EMBL" id="KRN04057.1"/>
    </source>
</evidence>
<evidence type="ECO:0000256" key="2">
    <source>
        <dbReference type="SAM" id="MobiDB-lite"/>
    </source>
</evidence>
<feature type="chain" id="PRO_5039640468" description="DUF5067 domain-containing protein" evidence="3">
    <location>
        <begin position="27"/>
        <end position="185"/>
    </location>
</feature>
<sequence length="185" mass="20014">MKKSLTIVTLASAMLLAGCSSNNSNSSNNNSGATSQETSSSSSQVDLNKVGFSNGTAVLDDLSIQITDHKVIQKGEQGNEYGDKPVLAIWYKTTNKTDKEISATMAWQAVFSAYQDNDPNKENKLNVGMLPDSNFRDSQLANIKKGGTVENAVSYELTDMTTPVQLVAKKGFFGEKLGEQTFEIK</sequence>
<evidence type="ECO:0000256" key="1">
    <source>
        <dbReference type="ARBA" id="ARBA00022729"/>
    </source>
</evidence>
<dbReference type="EMBL" id="AYZL01000019">
    <property type="protein sequence ID" value="KRN04057.1"/>
    <property type="molecule type" value="Genomic_DNA"/>
</dbReference>
<dbReference type="AlphaFoldDB" id="A0A0R2DJ34"/>
<feature type="domain" description="DUF5067" evidence="4">
    <location>
        <begin position="41"/>
        <end position="168"/>
    </location>
</feature>
<keyword evidence="6" id="KW-1185">Reference proteome</keyword>
<feature type="signal peptide" evidence="3">
    <location>
        <begin position="1"/>
        <end position="26"/>
    </location>
</feature>
<protein>
    <recommendedName>
        <fullName evidence="4">DUF5067 domain-containing protein</fullName>
    </recommendedName>
</protein>
<dbReference type="Gene3D" id="2.60.40.1240">
    <property type="match status" value="1"/>
</dbReference>